<dbReference type="EMBL" id="BMGM01000012">
    <property type="protein sequence ID" value="GGE43834.1"/>
    <property type="molecule type" value="Genomic_DNA"/>
</dbReference>
<dbReference type="Proteomes" id="UP000599179">
    <property type="component" value="Unassembled WGS sequence"/>
</dbReference>
<dbReference type="PRINTS" id="PR00834">
    <property type="entry name" value="PROTEASES2C"/>
</dbReference>
<comment type="caution">
    <text evidence="5">The sequence shown here is derived from an EMBL/GenBank/DDBJ whole genome shotgun (WGS) entry which is preliminary data.</text>
</comment>
<dbReference type="SUPFAM" id="SSF50156">
    <property type="entry name" value="PDZ domain-like"/>
    <property type="match status" value="2"/>
</dbReference>
<keyword evidence="6" id="KW-1185">Reference proteome</keyword>
<accession>A0ABQ1SKG7</accession>
<evidence type="ECO:0000256" key="1">
    <source>
        <dbReference type="ARBA" id="ARBA00010541"/>
    </source>
</evidence>
<dbReference type="InterPro" id="IPR036034">
    <property type="entry name" value="PDZ_sf"/>
</dbReference>
<proteinExistence type="inferred from homology"/>
<keyword evidence="2 5" id="KW-0645">Protease</keyword>
<dbReference type="RefSeq" id="WP_188459466.1">
    <property type="nucleotide sequence ID" value="NZ_BMGM01000012.1"/>
</dbReference>
<evidence type="ECO:0000256" key="2">
    <source>
        <dbReference type="ARBA" id="ARBA00022670"/>
    </source>
</evidence>
<gene>
    <name evidence="5" type="primary">degP/Q</name>
    <name evidence="5" type="ORF">GCM10010832_24800</name>
</gene>
<dbReference type="Gene3D" id="2.40.10.120">
    <property type="match status" value="1"/>
</dbReference>
<dbReference type="GO" id="GO:0008233">
    <property type="term" value="F:peptidase activity"/>
    <property type="evidence" value="ECO:0007669"/>
    <property type="project" value="UniProtKB-KW"/>
</dbReference>
<dbReference type="Pfam" id="PF13180">
    <property type="entry name" value="PDZ_2"/>
    <property type="match status" value="1"/>
</dbReference>
<comment type="similarity">
    <text evidence="1">Belongs to the peptidase S1C family.</text>
</comment>
<organism evidence="5 6">
    <name type="scientific">Psychroflexus planctonicus</name>
    <dbReference type="NCBI Taxonomy" id="1526575"/>
    <lineage>
        <taxon>Bacteria</taxon>
        <taxon>Pseudomonadati</taxon>
        <taxon>Bacteroidota</taxon>
        <taxon>Flavobacteriia</taxon>
        <taxon>Flavobacteriales</taxon>
        <taxon>Flavobacteriaceae</taxon>
        <taxon>Psychroflexus</taxon>
    </lineage>
</organism>
<name>A0ABQ1SKG7_9FLAO</name>
<evidence type="ECO:0000259" key="4">
    <source>
        <dbReference type="PROSITE" id="PS50106"/>
    </source>
</evidence>
<evidence type="ECO:0000313" key="6">
    <source>
        <dbReference type="Proteomes" id="UP000599179"/>
    </source>
</evidence>
<dbReference type="InterPro" id="IPR009003">
    <property type="entry name" value="Peptidase_S1_PA"/>
</dbReference>
<dbReference type="PANTHER" id="PTHR22939:SF129">
    <property type="entry name" value="SERINE PROTEASE HTRA2, MITOCHONDRIAL"/>
    <property type="match status" value="1"/>
</dbReference>
<dbReference type="Pfam" id="PF13365">
    <property type="entry name" value="Trypsin_2"/>
    <property type="match status" value="1"/>
</dbReference>
<evidence type="ECO:0000256" key="3">
    <source>
        <dbReference type="ARBA" id="ARBA00022801"/>
    </source>
</evidence>
<dbReference type="SMART" id="SM00228">
    <property type="entry name" value="PDZ"/>
    <property type="match status" value="2"/>
</dbReference>
<feature type="domain" description="PDZ" evidence="4">
    <location>
        <begin position="287"/>
        <end position="363"/>
    </location>
</feature>
<dbReference type="PROSITE" id="PS50106">
    <property type="entry name" value="PDZ"/>
    <property type="match status" value="1"/>
</dbReference>
<sequence>MKKFIGLFLVSCLAGSITLIGYKSFFEKELANTPFEETQFEQAVVPTSYPAFTNEENSELPDFSIAAENTVHAVVHVKNLSTARMPRNIFEYHFGNGPERKAVRGMGSGVIISPDGLIVTNNHVIEGATEVEITLNNNEVYQAEIIGQVPENDLAVLKIDGEDLEFLTFGDSNQLKLGEWVLAVGNPFNLTSTVTAGIVSAKARNLDPRKAGMQSFIQTDAAVNPGNSGGALVNKRGELIGINTAITSQTGSFVGYSFAIPSNNARKIIEDIMEFGNVRKAVLGVRGVDLDGKNAKELSLDITQGFYIGSIDDDSGAAKSGLKEGDIIQKIDGIKIRKFSDLTGYISTKNPGEVVQVHYLRNGKTKQTEVELSIFEVYKIEDLGIEVSNASTSELEDFKAEYGVRINRVTSQRLASENLTGILITKINDTPVKSVKDVEKVVSEKAISDPLKVTFKAPNGEEMTYIFR</sequence>
<keyword evidence="3" id="KW-0378">Hydrolase</keyword>
<dbReference type="InterPro" id="IPR001940">
    <property type="entry name" value="Peptidase_S1C"/>
</dbReference>
<protein>
    <submittedName>
        <fullName evidence="5">Serine protease</fullName>
    </submittedName>
</protein>
<dbReference type="SUPFAM" id="SSF50494">
    <property type="entry name" value="Trypsin-like serine proteases"/>
    <property type="match status" value="1"/>
</dbReference>
<evidence type="ECO:0000313" key="5">
    <source>
        <dbReference type="EMBL" id="GGE43834.1"/>
    </source>
</evidence>
<reference evidence="6" key="1">
    <citation type="journal article" date="2019" name="Int. J. Syst. Evol. Microbiol.">
        <title>The Global Catalogue of Microorganisms (GCM) 10K type strain sequencing project: providing services to taxonomists for standard genome sequencing and annotation.</title>
        <authorList>
            <consortium name="The Broad Institute Genomics Platform"/>
            <consortium name="The Broad Institute Genome Sequencing Center for Infectious Disease"/>
            <person name="Wu L."/>
            <person name="Ma J."/>
        </authorList>
    </citation>
    <scope>NUCLEOTIDE SEQUENCE [LARGE SCALE GENOMIC DNA]</scope>
    <source>
        <strain evidence="6">CGMCC 1.12931</strain>
    </source>
</reference>
<dbReference type="PANTHER" id="PTHR22939">
    <property type="entry name" value="SERINE PROTEASE FAMILY S1C HTRA-RELATED"/>
    <property type="match status" value="1"/>
</dbReference>
<dbReference type="InterPro" id="IPR001478">
    <property type="entry name" value="PDZ"/>
</dbReference>
<dbReference type="Gene3D" id="2.30.42.10">
    <property type="match status" value="2"/>
</dbReference>
<dbReference type="GO" id="GO:0006508">
    <property type="term" value="P:proteolysis"/>
    <property type="evidence" value="ECO:0007669"/>
    <property type="project" value="UniProtKB-KW"/>
</dbReference>